<dbReference type="Gene3D" id="3.40.640.10">
    <property type="entry name" value="Type I PLP-dependent aspartate aminotransferase-like (Major domain)"/>
    <property type="match status" value="1"/>
</dbReference>
<proteinExistence type="inferred from homology"/>
<dbReference type="GO" id="GO:0006520">
    <property type="term" value="P:amino acid metabolic process"/>
    <property type="evidence" value="ECO:0007669"/>
    <property type="project" value="TreeGrafter"/>
</dbReference>
<dbReference type="NCBIfam" id="NF006755">
    <property type="entry name" value="PRK09275.1"/>
    <property type="match status" value="1"/>
</dbReference>
<dbReference type="OrthoDB" id="9804407at2"/>
<dbReference type="InterPro" id="IPR050478">
    <property type="entry name" value="Ethylene_sulfur-biosynth"/>
</dbReference>
<keyword evidence="2 4" id="KW-0032">Aminotransferase</keyword>
<gene>
    <name evidence="4" type="ORF">LUCI_4481</name>
</gene>
<feature type="domain" description="Aminotransferase class I/classII large" evidence="3">
    <location>
        <begin position="181"/>
        <end position="505"/>
    </location>
</feature>
<dbReference type="CDD" id="cd00609">
    <property type="entry name" value="AAT_like"/>
    <property type="match status" value="1"/>
</dbReference>
<dbReference type="InterPro" id="IPR015421">
    <property type="entry name" value="PyrdxlP-dep_Trfase_major"/>
</dbReference>
<evidence type="ECO:0000256" key="1">
    <source>
        <dbReference type="ARBA" id="ARBA00022898"/>
    </source>
</evidence>
<dbReference type="AlphaFoldDB" id="A0A498RDX6"/>
<keyword evidence="2 4" id="KW-0808">Transferase</keyword>
<dbReference type="PROSITE" id="PS00105">
    <property type="entry name" value="AA_TRANSFER_CLASS_1"/>
    <property type="match status" value="1"/>
</dbReference>
<evidence type="ECO:0000313" key="4">
    <source>
        <dbReference type="EMBL" id="VBB09195.1"/>
    </source>
</evidence>
<evidence type="ECO:0000259" key="3">
    <source>
        <dbReference type="Pfam" id="PF00155"/>
    </source>
</evidence>
<dbReference type="SUPFAM" id="SSF53383">
    <property type="entry name" value="PLP-dependent transferases"/>
    <property type="match status" value="1"/>
</dbReference>
<dbReference type="Proteomes" id="UP000277811">
    <property type="component" value="Unassembled WGS sequence"/>
</dbReference>
<keyword evidence="5" id="KW-1185">Reference proteome</keyword>
<dbReference type="Gene3D" id="3.90.1150.10">
    <property type="entry name" value="Aspartate Aminotransferase, domain 1"/>
    <property type="match status" value="1"/>
</dbReference>
<accession>A0A498RDX6</accession>
<dbReference type="NCBIfam" id="TIGR03801">
    <property type="entry name" value="asp_4_decarbox"/>
    <property type="match status" value="1"/>
</dbReference>
<sequence>MEISPFEFKNKLISLAEGHKKATRTLLNAGRGNPNWVAATPREAFFALGQFAVQESRRTWNERDLAGHPEREGVALRFGAFIRDNQTVPGVQLLKDVVDYGIRHYRFEPDEWVYELVDGIMGDNYPQPDRMLVRIEQLVHDFLIRELGFPPGAGHVFDLFAVEGATAAMSYLFDSLAANYLLLPGDRVAMMVPIFAPYIEIPDLKRYDFEIVELKATAVDQKGKHIWQYPDAEIAKLADPSIKALFLVNPSNPPSVAIEPQSVKRLKQIVTEQNPNLMLISDDVYATFVDQFRSMAVDLPFNTLVIYSFSKYFGVTGWRLGVVALPPDNVFDHLLRQLPSDRAAILRERYSSLSSAPAEIRFIDRMVADSRQVALNHTAGLSTPQQVQMSLFAAFALLDRENTYKRQTKEICHRRIKLLYEGLGLPQPNLPYDADYYTQFDLEEWANFHYGKEFTAYLQKNYTVEDILFRLAENSAIVLLNGGGFHGPAWSVRVSLANLDDAAYAKIGQELRSVLAEYVEEWRSSAARP</sequence>
<name>A0A498RDX6_9FIRM</name>
<dbReference type="InterPro" id="IPR022518">
    <property type="entry name" value="Aspartate_4-decarboxylase"/>
</dbReference>
<organism evidence="4 5">
    <name type="scientific">Lucifera butyrica</name>
    <dbReference type="NCBI Taxonomy" id="1351585"/>
    <lineage>
        <taxon>Bacteria</taxon>
        <taxon>Bacillati</taxon>
        <taxon>Bacillota</taxon>
        <taxon>Negativicutes</taxon>
        <taxon>Veillonellales</taxon>
        <taxon>Veillonellaceae</taxon>
        <taxon>Lucifera</taxon>
    </lineage>
</organism>
<dbReference type="EC" id="2.6.1.-" evidence="2"/>
<reference evidence="4" key="1">
    <citation type="submission" date="2018-06" db="EMBL/GenBank/DDBJ databases">
        <authorList>
            <person name="Strepis N."/>
        </authorList>
    </citation>
    <scope>NUCLEOTIDE SEQUENCE [LARGE SCALE GENOMIC DNA]</scope>
    <source>
        <strain evidence="4">LUCI</strain>
    </source>
</reference>
<dbReference type="GO" id="GO:0030170">
    <property type="term" value="F:pyridoxal phosphate binding"/>
    <property type="evidence" value="ECO:0007669"/>
    <property type="project" value="InterPro"/>
</dbReference>
<dbReference type="Pfam" id="PF00155">
    <property type="entry name" value="Aminotran_1_2"/>
    <property type="match status" value="1"/>
</dbReference>
<evidence type="ECO:0000313" key="5">
    <source>
        <dbReference type="Proteomes" id="UP000277811"/>
    </source>
</evidence>
<dbReference type="InterPro" id="IPR004839">
    <property type="entry name" value="Aminotransferase_I/II_large"/>
</dbReference>
<evidence type="ECO:0000256" key="2">
    <source>
        <dbReference type="RuleBase" id="RU000481"/>
    </source>
</evidence>
<comment type="cofactor">
    <cofactor evidence="2">
        <name>pyridoxal 5'-phosphate</name>
        <dbReference type="ChEBI" id="CHEBI:597326"/>
    </cofactor>
</comment>
<dbReference type="InterPro" id="IPR015424">
    <property type="entry name" value="PyrdxlP-dep_Trfase"/>
</dbReference>
<protein>
    <recommendedName>
        <fullName evidence="2">Aminotransferase</fullName>
        <ecNumber evidence="2">2.6.1.-</ecNumber>
    </recommendedName>
</protein>
<dbReference type="PANTHER" id="PTHR43795:SF2">
    <property type="entry name" value="BIFUNCTIONAL ASPARTATE AMINOTRANSFERASE AND GLUTAMATE_ASPARTATE-PREPHENATE AMINOTRANSFERASE"/>
    <property type="match status" value="1"/>
</dbReference>
<dbReference type="PANTHER" id="PTHR43795">
    <property type="entry name" value="BIFUNCTIONAL ASPARTATE AMINOTRANSFERASE AND GLUTAMATE/ASPARTATE-PREPHENATE AMINOTRANSFERASE-RELATED"/>
    <property type="match status" value="1"/>
</dbReference>
<dbReference type="InterPro" id="IPR004838">
    <property type="entry name" value="NHTrfase_class1_PyrdxlP-BS"/>
</dbReference>
<dbReference type="EMBL" id="UPPP01000109">
    <property type="protein sequence ID" value="VBB09195.1"/>
    <property type="molecule type" value="Genomic_DNA"/>
</dbReference>
<dbReference type="RefSeq" id="WP_122630014.1">
    <property type="nucleotide sequence ID" value="NZ_UPPP01000109.1"/>
</dbReference>
<keyword evidence="1" id="KW-0663">Pyridoxal phosphate</keyword>
<comment type="similarity">
    <text evidence="2">Belongs to the class-I pyridoxal-phosphate-dependent aminotransferase family.</text>
</comment>
<dbReference type="Gene3D" id="1.10.20.110">
    <property type="match status" value="1"/>
</dbReference>
<dbReference type="GO" id="GO:0008483">
    <property type="term" value="F:transaminase activity"/>
    <property type="evidence" value="ECO:0007669"/>
    <property type="project" value="UniProtKB-KW"/>
</dbReference>
<dbReference type="InterPro" id="IPR015422">
    <property type="entry name" value="PyrdxlP-dep_Trfase_small"/>
</dbReference>